<keyword evidence="2" id="KW-0560">Oxidoreductase</keyword>
<dbReference type="Gene3D" id="3.40.50.720">
    <property type="entry name" value="NAD(P)-binding Rossmann-like Domain"/>
    <property type="match status" value="1"/>
</dbReference>
<accession>A0A147F862</accession>
<dbReference type="PANTHER" id="PTHR24320:SF148">
    <property type="entry name" value="NAD(P)-BINDING ROSSMANN-FOLD SUPERFAMILY PROTEIN"/>
    <property type="match status" value="1"/>
</dbReference>
<comment type="similarity">
    <text evidence="1">Belongs to the short-chain dehydrogenases/reductases (SDR) family.</text>
</comment>
<dbReference type="RefSeq" id="WP_058613982.1">
    <property type="nucleotide sequence ID" value="NZ_LDRV01000047.1"/>
</dbReference>
<comment type="caution">
    <text evidence="3">The sequence shown here is derived from an EMBL/GenBank/DDBJ whole genome shotgun (WGS) entry which is preliminary data.</text>
</comment>
<dbReference type="InterPro" id="IPR002347">
    <property type="entry name" value="SDR_fam"/>
</dbReference>
<dbReference type="PRINTS" id="PR00081">
    <property type="entry name" value="GDHRDH"/>
</dbReference>
<reference evidence="3 4" key="1">
    <citation type="journal article" date="2016" name="Front. Microbiol.">
        <title>Genomic Resource of Rice Seed Associated Bacteria.</title>
        <authorList>
            <person name="Midha S."/>
            <person name="Bansal K."/>
            <person name="Sharma S."/>
            <person name="Kumar N."/>
            <person name="Patil P.P."/>
            <person name="Chaudhry V."/>
            <person name="Patil P.B."/>
        </authorList>
    </citation>
    <scope>NUCLEOTIDE SEQUENCE [LARGE SCALE GENOMIC DNA]</scope>
    <source>
        <strain evidence="3 4">RSA3</strain>
    </source>
</reference>
<evidence type="ECO:0000256" key="2">
    <source>
        <dbReference type="ARBA" id="ARBA00023002"/>
    </source>
</evidence>
<organism evidence="3 4">
    <name type="scientific">Microbacterium testaceum</name>
    <name type="common">Aureobacterium testaceum</name>
    <name type="synonym">Brevibacterium testaceum</name>
    <dbReference type="NCBI Taxonomy" id="2033"/>
    <lineage>
        <taxon>Bacteria</taxon>
        <taxon>Bacillati</taxon>
        <taxon>Actinomycetota</taxon>
        <taxon>Actinomycetes</taxon>
        <taxon>Micrococcales</taxon>
        <taxon>Microbacteriaceae</taxon>
        <taxon>Microbacterium</taxon>
    </lineage>
</organism>
<dbReference type="AlphaFoldDB" id="A0A147F862"/>
<dbReference type="Proteomes" id="UP000072189">
    <property type="component" value="Unassembled WGS sequence"/>
</dbReference>
<sequence length="311" mass="32746">MTRDIPLPSLAGKRAVLTGGSDGMGLVIAERLAAAGADLVLPVRNREKGERAARGIRNRHPEARIAVHDLDLASLGSVATFAAVMEDEGMPVHLLVNNAGVMTPPSRQTTVDGHELQFGTNHLGHVALVGHLMPLLKAGGARVVSQVSIAAARGRIAWDDLESERNYDGQRAYAASKIALGLFARELDERSRREGWGVRSVVSHPGVAPTSLLAARPEIGRATDTMGVRVIRWMSAHGLLVGTAATAALPALLAATTDDPRSDLLYGPSGVGHLGGAPGTHPLYRPLRDLDEAARVWDTSLELAGVRAGSL</sequence>
<dbReference type="InterPro" id="IPR036291">
    <property type="entry name" value="NAD(P)-bd_dom_sf"/>
</dbReference>
<name>A0A147F862_MICTE</name>
<dbReference type="PANTHER" id="PTHR24320">
    <property type="entry name" value="RETINOL DEHYDROGENASE"/>
    <property type="match status" value="1"/>
</dbReference>
<evidence type="ECO:0000256" key="1">
    <source>
        <dbReference type="ARBA" id="ARBA00006484"/>
    </source>
</evidence>
<evidence type="ECO:0000313" key="3">
    <source>
        <dbReference type="EMBL" id="KTS12495.1"/>
    </source>
</evidence>
<dbReference type="PATRIC" id="fig|2033.7.peg.2309"/>
<dbReference type="SUPFAM" id="SSF51735">
    <property type="entry name" value="NAD(P)-binding Rossmann-fold domains"/>
    <property type="match status" value="1"/>
</dbReference>
<evidence type="ECO:0000313" key="4">
    <source>
        <dbReference type="Proteomes" id="UP000072189"/>
    </source>
</evidence>
<proteinExistence type="inferred from homology"/>
<dbReference type="EMBL" id="LDRV01000047">
    <property type="protein sequence ID" value="KTS12495.1"/>
    <property type="molecule type" value="Genomic_DNA"/>
</dbReference>
<dbReference type="NCBIfam" id="NF004513">
    <property type="entry name" value="PRK05854.1"/>
    <property type="match status" value="1"/>
</dbReference>
<gene>
    <name evidence="3" type="ORF">RSA3_08225</name>
</gene>
<dbReference type="GO" id="GO:0016491">
    <property type="term" value="F:oxidoreductase activity"/>
    <property type="evidence" value="ECO:0007669"/>
    <property type="project" value="UniProtKB-KW"/>
</dbReference>
<protein>
    <submittedName>
        <fullName evidence="3">Short-chain dehydrogenase</fullName>
    </submittedName>
</protein>
<dbReference type="Pfam" id="PF00106">
    <property type="entry name" value="adh_short"/>
    <property type="match status" value="1"/>
</dbReference>